<keyword evidence="3" id="KW-0378">Hydrolase</keyword>
<dbReference type="GO" id="GO:0016020">
    <property type="term" value="C:membrane"/>
    <property type="evidence" value="ECO:0007669"/>
    <property type="project" value="GOC"/>
</dbReference>
<organism evidence="5 6">
    <name type="scientific">Bacteriovorax stolpii</name>
    <name type="common">Bdellovibrio stolpii</name>
    <dbReference type="NCBI Taxonomy" id="960"/>
    <lineage>
        <taxon>Bacteria</taxon>
        <taxon>Pseudomonadati</taxon>
        <taxon>Bdellovibrionota</taxon>
        <taxon>Bacteriovoracia</taxon>
        <taxon>Bacteriovoracales</taxon>
        <taxon>Bacteriovoracaceae</taxon>
        <taxon>Bacteriovorax</taxon>
    </lineage>
</organism>
<evidence type="ECO:0000256" key="2">
    <source>
        <dbReference type="ARBA" id="ARBA00022723"/>
    </source>
</evidence>
<dbReference type="Gene3D" id="3.60.21.10">
    <property type="match status" value="1"/>
</dbReference>
<dbReference type="AlphaFoldDB" id="A0A2K9NUS7"/>
<dbReference type="GO" id="GO:0009245">
    <property type="term" value="P:lipid A biosynthetic process"/>
    <property type="evidence" value="ECO:0007669"/>
    <property type="project" value="TreeGrafter"/>
</dbReference>
<evidence type="ECO:0000256" key="1">
    <source>
        <dbReference type="ARBA" id="ARBA00001968"/>
    </source>
</evidence>
<protein>
    <submittedName>
        <fullName evidence="5">Uncharacterized protein</fullName>
    </submittedName>
</protein>
<dbReference type="InterPro" id="IPR029052">
    <property type="entry name" value="Metallo-depent_PP-like"/>
</dbReference>
<dbReference type="Pfam" id="PF00149">
    <property type="entry name" value="Metallophos"/>
    <property type="match status" value="1"/>
</dbReference>
<dbReference type="KEGG" id="bsto:C0V70_14290"/>
<evidence type="ECO:0000256" key="4">
    <source>
        <dbReference type="ARBA" id="ARBA00061089"/>
    </source>
</evidence>
<keyword evidence="2" id="KW-0479">Metal-binding</keyword>
<dbReference type="CDD" id="cd07385">
    <property type="entry name" value="MPP_YkuE_C"/>
    <property type="match status" value="1"/>
</dbReference>
<dbReference type="GO" id="GO:0008758">
    <property type="term" value="F:UDP-2,3-diacylglucosamine hydrolase activity"/>
    <property type="evidence" value="ECO:0007669"/>
    <property type="project" value="TreeGrafter"/>
</dbReference>
<dbReference type="PANTHER" id="PTHR31302:SF31">
    <property type="entry name" value="PHOSPHODIESTERASE YAEI"/>
    <property type="match status" value="1"/>
</dbReference>
<accession>A0A2K9NUS7</accession>
<reference evidence="5 6" key="1">
    <citation type="submission" date="2018-01" db="EMBL/GenBank/DDBJ databases">
        <title>Complete genome sequence of Bacteriovorax stolpii DSM12778.</title>
        <authorList>
            <person name="Tang B."/>
            <person name="Chang J."/>
        </authorList>
    </citation>
    <scope>NUCLEOTIDE SEQUENCE [LARGE SCALE GENOMIC DNA]</scope>
    <source>
        <strain evidence="5 6">DSM 12778</strain>
    </source>
</reference>
<dbReference type="Proteomes" id="UP000235584">
    <property type="component" value="Chromosome"/>
</dbReference>
<proteinExistence type="inferred from homology"/>
<dbReference type="PANTHER" id="PTHR31302">
    <property type="entry name" value="TRANSMEMBRANE PROTEIN WITH METALLOPHOSPHOESTERASE DOMAIN-RELATED"/>
    <property type="match status" value="1"/>
</dbReference>
<name>A0A2K9NUS7_BACTC</name>
<dbReference type="EMBL" id="CP025704">
    <property type="protein sequence ID" value="AUN99252.1"/>
    <property type="molecule type" value="Genomic_DNA"/>
</dbReference>
<gene>
    <name evidence="5" type="ORF">C0V70_14290</name>
</gene>
<comment type="cofactor">
    <cofactor evidence="1">
        <name>a divalent metal cation</name>
        <dbReference type="ChEBI" id="CHEBI:60240"/>
    </cofactor>
</comment>
<comment type="similarity">
    <text evidence="4">Belongs to the metallophosphoesterase superfamily.</text>
</comment>
<evidence type="ECO:0000313" key="5">
    <source>
        <dbReference type="EMBL" id="AUN99252.1"/>
    </source>
</evidence>
<dbReference type="InterPro" id="IPR051158">
    <property type="entry name" value="Metallophosphoesterase_sf"/>
</dbReference>
<evidence type="ECO:0000256" key="3">
    <source>
        <dbReference type="ARBA" id="ARBA00022801"/>
    </source>
</evidence>
<dbReference type="SUPFAM" id="SSF56300">
    <property type="entry name" value="Metallo-dependent phosphatases"/>
    <property type="match status" value="1"/>
</dbReference>
<sequence>MMRGSEKDVIPFLFVLSSLFAYTCFKGLQIAPAHPYIMFAGTSVFFALMISSMFISRNKPDAFEAKWFMVLTWVGSLFMGWWGTFIMISIPIDIVHFVFSMFKDGEFFIGPRGYTIILALSALVTFLGFVEVLRGPKVVEVDLPIKDLPPELENLKIAQISDLHIGPTIQSRYVNKVVKKTNATHADLVVITGDLADAHTEPIKKHLRPLGELQSRFGTFYVTGNHEYYWGVESLLPELKKLGFELLINSNRILNIGSAKLLVAGISDPVGRSFSEEHRPDLIKARETQEKTDFNILLAHRPDPYVNAEKYGFHLQFSGHTHAGQFFPFSLLIPIAHRYYKGLNRHGKLWLYVNPGTGYWGPAHRFGIASEITLLKLSKV</sequence>
<dbReference type="GO" id="GO:0046872">
    <property type="term" value="F:metal ion binding"/>
    <property type="evidence" value="ECO:0007669"/>
    <property type="project" value="UniProtKB-KW"/>
</dbReference>
<evidence type="ECO:0000313" key="6">
    <source>
        <dbReference type="Proteomes" id="UP000235584"/>
    </source>
</evidence>
<dbReference type="FunFam" id="3.60.21.10:FF:000028">
    <property type="entry name" value="Putative metallophosphoesterase"/>
    <property type="match status" value="1"/>
</dbReference>
<dbReference type="InterPro" id="IPR004843">
    <property type="entry name" value="Calcineurin-like_PHP"/>
</dbReference>
<dbReference type="RefSeq" id="WP_102244543.1">
    <property type="nucleotide sequence ID" value="NZ_CP025704.1"/>
</dbReference>
<keyword evidence="6" id="KW-1185">Reference proteome</keyword>